<evidence type="ECO:0000256" key="7">
    <source>
        <dbReference type="ARBA" id="ARBA00022741"/>
    </source>
</evidence>
<feature type="transmembrane region" description="Helical" evidence="11">
    <location>
        <begin position="184"/>
        <end position="205"/>
    </location>
</feature>
<keyword evidence="7" id="KW-0547">Nucleotide-binding</keyword>
<accession>A0A1T4L6J0</accession>
<evidence type="ECO:0000256" key="11">
    <source>
        <dbReference type="RuleBase" id="RU363032"/>
    </source>
</evidence>
<dbReference type="CDD" id="cd03257">
    <property type="entry name" value="ABC_NikE_OppD_transporters"/>
    <property type="match status" value="1"/>
</dbReference>
<protein>
    <submittedName>
        <fullName evidence="14">Peptide/nickel transport system permease protein</fullName>
    </submittedName>
</protein>
<dbReference type="PANTHER" id="PTHR43297">
    <property type="entry name" value="OLIGOPEPTIDE TRANSPORT ATP-BINDING PROTEIN APPD"/>
    <property type="match status" value="1"/>
</dbReference>
<dbReference type="Pfam" id="PF00005">
    <property type="entry name" value="ABC_tran"/>
    <property type="match status" value="1"/>
</dbReference>
<reference evidence="14 15" key="1">
    <citation type="submission" date="2017-02" db="EMBL/GenBank/DDBJ databases">
        <authorList>
            <person name="Peterson S.W."/>
        </authorList>
    </citation>
    <scope>NUCLEOTIDE SEQUENCE [LARGE SCALE GENOMIC DNA]</scope>
    <source>
        <strain evidence="14 15">ATCC BAA-909</strain>
    </source>
</reference>
<dbReference type="SUPFAM" id="SSF52540">
    <property type="entry name" value="P-loop containing nucleoside triphosphate hydrolases"/>
    <property type="match status" value="1"/>
</dbReference>
<dbReference type="Pfam" id="PF00528">
    <property type="entry name" value="BPD_transp_1"/>
    <property type="match status" value="1"/>
</dbReference>
<dbReference type="InterPro" id="IPR003439">
    <property type="entry name" value="ABC_transporter-like_ATP-bd"/>
</dbReference>
<dbReference type="PROSITE" id="PS50928">
    <property type="entry name" value="ABC_TM1"/>
    <property type="match status" value="1"/>
</dbReference>
<feature type="domain" description="ABC transmembrane type-1" evidence="13">
    <location>
        <begin position="142"/>
        <end position="339"/>
    </location>
</feature>
<dbReference type="InterPro" id="IPR003593">
    <property type="entry name" value="AAA+_ATPase"/>
</dbReference>
<dbReference type="InterPro" id="IPR017871">
    <property type="entry name" value="ABC_transporter-like_CS"/>
</dbReference>
<dbReference type="Proteomes" id="UP000190395">
    <property type="component" value="Unassembled WGS sequence"/>
</dbReference>
<feature type="transmembrane region" description="Helical" evidence="11">
    <location>
        <begin position="144"/>
        <end position="172"/>
    </location>
</feature>
<keyword evidence="4 11" id="KW-0813">Transport</keyword>
<feature type="transmembrane region" description="Helical" evidence="11">
    <location>
        <begin position="12"/>
        <end position="36"/>
    </location>
</feature>
<comment type="subcellular location">
    <subcellularLocation>
        <location evidence="1">Cell inner membrane</location>
        <topology evidence="1">Peripheral membrane protein</topology>
    </subcellularLocation>
    <subcellularLocation>
        <location evidence="2 11">Cell membrane</location>
        <topology evidence="2 11">Multi-pass membrane protein</topology>
    </subcellularLocation>
</comment>
<keyword evidence="10 11" id="KW-0472">Membrane</keyword>
<evidence type="ECO:0000256" key="2">
    <source>
        <dbReference type="ARBA" id="ARBA00004651"/>
    </source>
</evidence>
<keyword evidence="8" id="KW-0067">ATP-binding</keyword>
<dbReference type="GO" id="GO:0005886">
    <property type="term" value="C:plasma membrane"/>
    <property type="evidence" value="ECO:0007669"/>
    <property type="project" value="UniProtKB-SubCell"/>
</dbReference>
<dbReference type="Pfam" id="PF12911">
    <property type="entry name" value="OppC_N"/>
    <property type="match status" value="1"/>
</dbReference>
<dbReference type="STRING" id="225004.SAMN02745152_00397"/>
<evidence type="ECO:0000256" key="5">
    <source>
        <dbReference type="ARBA" id="ARBA00022475"/>
    </source>
</evidence>
<dbReference type="Pfam" id="PF08352">
    <property type="entry name" value="oligo_HPY"/>
    <property type="match status" value="1"/>
</dbReference>
<dbReference type="Gene3D" id="3.40.50.300">
    <property type="entry name" value="P-loop containing nucleotide triphosphate hydrolases"/>
    <property type="match status" value="1"/>
</dbReference>
<evidence type="ECO:0000259" key="12">
    <source>
        <dbReference type="PROSITE" id="PS50893"/>
    </source>
</evidence>
<evidence type="ECO:0000259" key="13">
    <source>
        <dbReference type="PROSITE" id="PS50928"/>
    </source>
</evidence>
<comment type="similarity">
    <text evidence="11">Belongs to the binding-protein-dependent transport system permease family.</text>
</comment>
<dbReference type="AlphaFoldDB" id="A0A1T4L6J0"/>
<dbReference type="InterPro" id="IPR050388">
    <property type="entry name" value="ABC_Ni/Peptide_Import"/>
</dbReference>
<dbReference type="InterPro" id="IPR000515">
    <property type="entry name" value="MetI-like"/>
</dbReference>
<feature type="transmembrane region" description="Helical" evidence="11">
    <location>
        <begin position="211"/>
        <end position="230"/>
    </location>
</feature>
<dbReference type="InterPro" id="IPR025966">
    <property type="entry name" value="OppC_N"/>
</dbReference>
<gene>
    <name evidence="14" type="ORF">SAMN02745152_00397</name>
</gene>
<evidence type="ECO:0000256" key="1">
    <source>
        <dbReference type="ARBA" id="ARBA00004417"/>
    </source>
</evidence>
<dbReference type="PROSITE" id="PS00211">
    <property type="entry name" value="ABC_TRANSPORTER_1"/>
    <property type="match status" value="1"/>
</dbReference>
<dbReference type="SUPFAM" id="SSF161098">
    <property type="entry name" value="MetI-like"/>
    <property type="match status" value="1"/>
</dbReference>
<evidence type="ECO:0000256" key="4">
    <source>
        <dbReference type="ARBA" id="ARBA00022448"/>
    </source>
</evidence>
<dbReference type="Gene3D" id="1.10.3720.10">
    <property type="entry name" value="MetI-like"/>
    <property type="match status" value="1"/>
</dbReference>
<feature type="domain" description="ABC transporter" evidence="12">
    <location>
        <begin position="386"/>
        <end position="660"/>
    </location>
</feature>
<sequence>MMKKLFDYIKVRPLALVSVIFILILYLFMIFAEFIAPYSPSKSFEEGTFHPANVEFSKKGLVAREFRVLNPSSWQYAKVKGINHKIQFFVKGEKYRLLGIFPTERHLFGVQADELTGETYPVFLFGADNLGRDMFSRIVYGSRISLTIGFVASAISLFLAIVFGGFAGFFGGIVDWTVMRFSEFFMLIPSLYLILFLRSLLNGSMDSGQSYMIITLILSLVGWPGSARTLRGMVHSIKREEFVQNAQLEKIPSIIIIFKYIIPQISSLLIVSTTLSIPGFIMSETTLSYLGLGISDPAVSWGSMINREISTLSNLKNFPWLLIPVFLLLGVTLAFNFFGDALRDYFDPYSVVFKRRKIRSEKSKENGQKNEVFKGDEKNLLSVRNLRVEFLIQRGKQKVNVQSVRGVSFDVKKGEILGIVGESGSGKSVSTTAITGLLPLNASVFGHIYFNCRNDEELCRKIFEKTPKKADGASDGFIDLAALKNSQMRFIRGQKIGMIFQESSRAFDPLQNIGSVFFETLKNLDPKITKEESDEKACSLLEETGITDAKKRLKNFPHQFSGGQLQRIGIALALAQNCELLIADEPTTALDVTIQAQIEELLRTLNKNRGLSIIFISHNIELVARLSHRMIVMYGGKIMERGESQTVFNSPRHSYTKALLASTPHFGMHYSEQKLSSIPGRVSDPARPEPGCPFAPRCSFAKEQCKNTESECYVVLSDGEKSE</sequence>
<dbReference type="GO" id="GO:0015833">
    <property type="term" value="P:peptide transport"/>
    <property type="evidence" value="ECO:0007669"/>
    <property type="project" value="InterPro"/>
</dbReference>
<evidence type="ECO:0000256" key="10">
    <source>
        <dbReference type="ARBA" id="ARBA00023136"/>
    </source>
</evidence>
<keyword evidence="6 11" id="KW-0812">Transmembrane</keyword>
<proteinExistence type="inferred from homology"/>
<dbReference type="CDD" id="cd06261">
    <property type="entry name" value="TM_PBP2"/>
    <property type="match status" value="1"/>
</dbReference>
<dbReference type="InterPro" id="IPR035906">
    <property type="entry name" value="MetI-like_sf"/>
</dbReference>
<dbReference type="PROSITE" id="PS50893">
    <property type="entry name" value="ABC_TRANSPORTER_2"/>
    <property type="match status" value="1"/>
</dbReference>
<dbReference type="NCBIfam" id="TIGR01727">
    <property type="entry name" value="oligo_HPY"/>
    <property type="match status" value="1"/>
</dbReference>
<dbReference type="InterPro" id="IPR013563">
    <property type="entry name" value="Oligopep_ABC_C"/>
</dbReference>
<evidence type="ECO:0000313" key="14">
    <source>
        <dbReference type="EMBL" id="SJZ50218.1"/>
    </source>
</evidence>
<keyword evidence="15" id="KW-1185">Reference proteome</keyword>
<name>A0A1T4L6J0_9SPIR</name>
<dbReference type="EMBL" id="FUXC01000002">
    <property type="protein sequence ID" value="SJZ50218.1"/>
    <property type="molecule type" value="Genomic_DNA"/>
</dbReference>
<evidence type="ECO:0000256" key="3">
    <source>
        <dbReference type="ARBA" id="ARBA00005417"/>
    </source>
</evidence>
<dbReference type="GO" id="GO:0005524">
    <property type="term" value="F:ATP binding"/>
    <property type="evidence" value="ECO:0007669"/>
    <property type="project" value="UniProtKB-KW"/>
</dbReference>
<feature type="transmembrane region" description="Helical" evidence="11">
    <location>
        <begin position="318"/>
        <end position="338"/>
    </location>
</feature>
<dbReference type="GO" id="GO:0016887">
    <property type="term" value="F:ATP hydrolysis activity"/>
    <property type="evidence" value="ECO:0007669"/>
    <property type="project" value="InterPro"/>
</dbReference>
<evidence type="ECO:0000256" key="8">
    <source>
        <dbReference type="ARBA" id="ARBA00022840"/>
    </source>
</evidence>
<comment type="similarity">
    <text evidence="3">Belongs to the ABC transporter superfamily.</text>
</comment>
<organism evidence="14 15">
    <name type="scientific">Treponema berlinense</name>
    <dbReference type="NCBI Taxonomy" id="225004"/>
    <lineage>
        <taxon>Bacteria</taxon>
        <taxon>Pseudomonadati</taxon>
        <taxon>Spirochaetota</taxon>
        <taxon>Spirochaetia</taxon>
        <taxon>Spirochaetales</taxon>
        <taxon>Treponemataceae</taxon>
        <taxon>Treponema</taxon>
    </lineage>
</organism>
<dbReference type="InterPro" id="IPR027417">
    <property type="entry name" value="P-loop_NTPase"/>
</dbReference>
<dbReference type="GO" id="GO:0055085">
    <property type="term" value="P:transmembrane transport"/>
    <property type="evidence" value="ECO:0007669"/>
    <property type="project" value="InterPro"/>
</dbReference>
<evidence type="ECO:0000313" key="15">
    <source>
        <dbReference type="Proteomes" id="UP000190395"/>
    </source>
</evidence>
<dbReference type="PANTHER" id="PTHR43297:SF2">
    <property type="entry name" value="DIPEPTIDE TRANSPORT ATP-BINDING PROTEIN DPPD"/>
    <property type="match status" value="1"/>
</dbReference>
<evidence type="ECO:0000256" key="9">
    <source>
        <dbReference type="ARBA" id="ARBA00022989"/>
    </source>
</evidence>
<keyword evidence="9 11" id="KW-1133">Transmembrane helix</keyword>
<evidence type="ECO:0000256" key="6">
    <source>
        <dbReference type="ARBA" id="ARBA00022692"/>
    </source>
</evidence>
<keyword evidence="5" id="KW-1003">Cell membrane</keyword>
<dbReference type="SMART" id="SM00382">
    <property type="entry name" value="AAA"/>
    <property type="match status" value="1"/>
</dbReference>